<dbReference type="InterPro" id="IPR043128">
    <property type="entry name" value="Rev_trsase/Diguanyl_cyclase"/>
</dbReference>
<dbReference type="CDD" id="cd01650">
    <property type="entry name" value="RT_nLTR_like"/>
    <property type="match status" value="1"/>
</dbReference>
<keyword evidence="2" id="KW-0808">Transferase</keyword>
<proteinExistence type="predicted"/>
<comment type="caution">
    <text evidence="2">The sequence shown here is derived from an EMBL/GenBank/DDBJ whole genome shotgun (WGS) entry which is preliminary data.</text>
</comment>
<dbReference type="GO" id="GO:0003964">
    <property type="term" value="F:RNA-directed DNA polymerase activity"/>
    <property type="evidence" value="ECO:0007669"/>
    <property type="project" value="UniProtKB-KW"/>
</dbReference>
<dbReference type="Gene3D" id="3.30.70.270">
    <property type="match status" value="1"/>
</dbReference>
<sequence>MRPLTISDTIANIFEKYLLSRIETNHQYPQTQFGFKTKSSTNHGIYTVMETIQHFKHKKKKLFICAIDASKAFDKVIREIMLQSLIGKIEPENWRILKNYYVNSLALVQNKQEISTIFKTSVGVKQGGPLSPKLFSIYVEELIYEIMGTDLIAKINDIKTGILMYADDLLIMTDSTKKMKKVLEICEKFGDRVGIKFNPSKTQIMRINGSKNDEVKLHLCNQEIEWVKKMKYLGVWIDGKRFSKEHLRERRLSTWRAFHMLKTNLNLNSKEISPKLKAHLFKTYIRPIMYYGIENCVISKTDQKNPQTMEGLMIKQMLSLGKKSRTTNLLYALEIEPVELKIKKHNKKHKFTQLCDENQSTNNKFIQELRNILESNDEISIEKLKKSYEKIQENDANSSKNETCEAIKK</sequence>
<organism evidence="2 3">
    <name type="scientific">Brachionus plicatilis</name>
    <name type="common">Marine rotifer</name>
    <name type="synonym">Brachionus muelleri</name>
    <dbReference type="NCBI Taxonomy" id="10195"/>
    <lineage>
        <taxon>Eukaryota</taxon>
        <taxon>Metazoa</taxon>
        <taxon>Spiralia</taxon>
        <taxon>Gnathifera</taxon>
        <taxon>Rotifera</taxon>
        <taxon>Eurotatoria</taxon>
        <taxon>Monogononta</taxon>
        <taxon>Pseudotrocha</taxon>
        <taxon>Ploima</taxon>
        <taxon>Brachionidae</taxon>
        <taxon>Brachionus</taxon>
    </lineage>
</organism>
<name>A0A3M7R8M2_BRAPC</name>
<dbReference type="Proteomes" id="UP000276133">
    <property type="component" value="Unassembled WGS sequence"/>
</dbReference>
<reference evidence="2 3" key="1">
    <citation type="journal article" date="2018" name="Sci. Rep.">
        <title>Genomic signatures of local adaptation to the degree of environmental predictability in rotifers.</title>
        <authorList>
            <person name="Franch-Gras L."/>
            <person name="Hahn C."/>
            <person name="Garcia-Roger E.M."/>
            <person name="Carmona M.J."/>
            <person name="Serra M."/>
            <person name="Gomez A."/>
        </authorList>
    </citation>
    <scope>NUCLEOTIDE SEQUENCE [LARGE SCALE GENOMIC DNA]</scope>
    <source>
        <strain evidence="2">HYR1</strain>
    </source>
</reference>
<dbReference type="PANTHER" id="PTHR47027">
    <property type="entry name" value="REVERSE TRANSCRIPTASE DOMAIN-CONTAINING PROTEIN"/>
    <property type="match status" value="1"/>
</dbReference>
<dbReference type="InterPro" id="IPR043502">
    <property type="entry name" value="DNA/RNA_pol_sf"/>
</dbReference>
<evidence type="ECO:0000259" key="1">
    <source>
        <dbReference type="PROSITE" id="PS50878"/>
    </source>
</evidence>
<dbReference type="Pfam" id="PF00078">
    <property type="entry name" value="RVT_1"/>
    <property type="match status" value="1"/>
</dbReference>
<gene>
    <name evidence="2" type="ORF">BpHYR1_012137</name>
</gene>
<keyword evidence="3" id="KW-1185">Reference proteome</keyword>
<dbReference type="SUPFAM" id="SSF56672">
    <property type="entry name" value="DNA/RNA polymerases"/>
    <property type="match status" value="1"/>
</dbReference>
<dbReference type="InterPro" id="IPR000477">
    <property type="entry name" value="RT_dom"/>
</dbReference>
<dbReference type="EMBL" id="REGN01003980">
    <property type="protein sequence ID" value="RNA19764.1"/>
    <property type="molecule type" value="Genomic_DNA"/>
</dbReference>
<evidence type="ECO:0000313" key="2">
    <source>
        <dbReference type="EMBL" id="RNA19764.1"/>
    </source>
</evidence>
<dbReference type="PANTHER" id="PTHR47027:SF20">
    <property type="entry name" value="REVERSE TRANSCRIPTASE-LIKE PROTEIN WITH RNA-DIRECTED DNA POLYMERASE DOMAIN"/>
    <property type="match status" value="1"/>
</dbReference>
<accession>A0A3M7R8M2</accession>
<dbReference type="AlphaFoldDB" id="A0A3M7R8M2"/>
<evidence type="ECO:0000313" key="3">
    <source>
        <dbReference type="Proteomes" id="UP000276133"/>
    </source>
</evidence>
<dbReference type="PROSITE" id="PS50878">
    <property type="entry name" value="RT_POL"/>
    <property type="match status" value="1"/>
</dbReference>
<protein>
    <submittedName>
        <fullName evidence="2">RNA-directed DNA polymerase from mobile element jockey-like</fullName>
    </submittedName>
</protein>
<keyword evidence="2" id="KW-0548">Nucleotidyltransferase</keyword>
<dbReference type="OrthoDB" id="10014409at2759"/>
<feature type="domain" description="Reverse transcriptase" evidence="1">
    <location>
        <begin position="1"/>
        <end position="237"/>
    </location>
</feature>
<keyword evidence="2" id="KW-0695">RNA-directed DNA polymerase</keyword>